<dbReference type="GO" id="GO:0000701">
    <property type="term" value="F:purine-specific mismatch base pair DNA N-glycosylase activity"/>
    <property type="evidence" value="ECO:0007669"/>
    <property type="project" value="TreeGrafter"/>
</dbReference>
<gene>
    <name evidence="12" type="ORF">H9862_01180</name>
</gene>
<dbReference type="InterPro" id="IPR023170">
    <property type="entry name" value="HhH_base_excis_C"/>
</dbReference>
<protein>
    <submittedName>
        <fullName evidence="12">A/G-specific adenine glycosylase</fullName>
    </submittedName>
</protein>
<comment type="cofactor">
    <cofactor evidence="1">
        <name>[4Fe-4S] cluster</name>
        <dbReference type="ChEBI" id="CHEBI:49883"/>
    </cofactor>
</comment>
<sequence>MSSAPKKRASSPRVSALTPAAEALAAAAEPLSAALVAWFEREGRDYPWRRTTDPWAILVSEVMLQQTTIPTVLARYESWMARFPTPEALAAADESTALRSWEGLGYYRRVRSLQAAARAIAQLHGGQFPQDEAAIRALPSIGDYTAAAVLSFAYNRPAPLVDANVARIFARLLNDSQPIDTPACRRMHGELSARLVPPDKPRAFNSGIMELGQRLCRSGEPDCLLCPLRSWCRATNPAQLPQKLPKPPVTRTEHHDILLLGPDGLLMEQQSRGKRHEGMYRLPRRDPEELRDCDKIAEQSYSVTRYKVTRHLYRASGSCRPKPGEGFIPLAALADTPMASPDRKLLARLLPSLTRNLPATSP</sequence>
<proteinExistence type="inferred from homology"/>
<evidence type="ECO:0000256" key="5">
    <source>
        <dbReference type="ARBA" id="ARBA00022763"/>
    </source>
</evidence>
<evidence type="ECO:0000256" key="7">
    <source>
        <dbReference type="ARBA" id="ARBA00023004"/>
    </source>
</evidence>
<organism evidence="12 13">
    <name type="scientific">Candidatus Akkermansia intestinigallinarum</name>
    <dbReference type="NCBI Taxonomy" id="2838431"/>
    <lineage>
        <taxon>Bacteria</taxon>
        <taxon>Pseudomonadati</taxon>
        <taxon>Verrucomicrobiota</taxon>
        <taxon>Verrucomicrobiia</taxon>
        <taxon>Verrucomicrobiales</taxon>
        <taxon>Akkermansiaceae</taxon>
        <taxon>Akkermansia</taxon>
    </lineage>
</organism>
<dbReference type="GO" id="GO:0035485">
    <property type="term" value="F:adenine/guanine mispair binding"/>
    <property type="evidence" value="ECO:0007669"/>
    <property type="project" value="TreeGrafter"/>
</dbReference>
<dbReference type="PANTHER" id="PTHR42944">
    <property type="entry name" value="ADENINE DNA GLYCOSYLASE"/>
    <property type="match status" value="1"/>
</dbReference>
<dbReference type="AlphaFoldDB" id="A0A9D1V9W7"/>
<feature type="domain" description="HhH-GPD" evidence="11">
    <location>
        <begin position="63"/>
        <end position="214"/>
    </location>
</feature>
<evidence type="ECO:0000313" key="12">
    <source>
        <dbReference type="EMBL" id="HIX19198.1"/>
    </source>
</evidence>
<accession>A0A9D1V9W7</accession>
<dbReference type="GO" id="GO:0051536">
    <property type="term" value="F:iron-sulfur cluster binding"/>
    <property type="evidence" value="ECO:0007669"/>
    <property type="project" value="UniProtKB-KW"/>
</dbReference>
<keyword evidence="7" id="KW-0408">Iron</keyword>
<dbReference type="InterPro" id="IPR011257">
    <property type="entry name" value="DNA_glycosylase"/>
</dbReference>
<dbReference type="Proteomes" id="UP000823964">
    <property type="component" value="Unassembled WGS sequence"/>
</dbReference>
<comment type="caution">
    <text evidence="12">The sequence shown here is derived from an EMBL/GenBank/DDBJ whole genome shotgun (WGS) entry which is preliminary data.</text>
</comment>
<dbReference type="Gene3D" id="1.10.340.30">
    <property type="entry name" value="Hypothetical protein, domain 2"/>
    <property type="match status" value="1"/>
</dbReference>
<keyword evidence="4" id="KW-0479">Metal-binding</keyword>
<evidence type="ECO:0000256" key="3">
    <source>
        <dbReference type="ARBA" id="ARBA00008343"/>
    </source>
</evidence>
<keyword evidence="5" id="KW-0227">DNA damage</keyword>
<dbReference type="SMART" id="SM00478">
    <property type="entry name" value="ENDO3c"/>
    <property type="match status" value="1"/>
</dbReference>
<name>A0A9D1V9W7_9BACT</name>
<evidence type="ECO:0000256" key="2">
    <source>
        <dbReference type="ARBA" id="ARBA00002933"/>
    </source>
</evidence>
<dbReference type="PANTHER" id="PTHR42944:SF1">
    <property type="entry name" value="ADENINE DNA GLYCOSYLASE"/>
    <property type="match status" value="1"/>
</dbReference>
<dbReference type="InterPro" id="IPR044298">
    <property type="entry name" value="MIG/MutY"/>
</dbReference>
<keyword evidence="10" id="KW-0326">Glycosidase</keyword>
<dbReference type="EMBL" id="DXFQ01000014">
    <property type="protein sequence ID" value="HIX19198.1"/>
    <property type="molecule type" value="Genomic_DNA"/>
</dbReference>
<dbReference type="GO" id="GO:0046872">
    <property type="term" value="F:metal ion binding"/>
    <property type="evidence" value="ECO:0007669"/>
    <property type="project" value="UniProtKB-KW"/>
</dbReference>
<reference evidence="12" key="1">
    <citation type="journal article" date="2021" name="PeerJ">
        <title>Extensive microbial diversity within the chicken gut microbiome revealed by metagenomics and culture.</title>
        <authorList>
            <person name="Gilroy R."/>
            <person name="Ravi A."/>
            <person name="Getino M."/>
            <person name="Pursley I."/>
            <person name="Horton D.L."/>
            <person name="Alikhan N.F."/>
            <person name="Baker D."/>
            <person name="Gharbi K."/>
            <person name="Hall N."/>
            <person name="Watson M."/>
            <person name="Adriaenssens E.M."/>
            <person name="Foster-Nyarko E."/>
            <person name="Jarju S."/>
            <person name="Secka A."/>
            <person name="Antonio M."/>
            <person name="Oren A."/>
            <person name="Chaudhuri R.R."/>
            <person name="La Ragione R."/>
            <person name="Hildebrand F."/>
            <person name="Pallen M.J."/>
        </authorList>
    </citation>
    <scope>NUCLEOTIDE SEQUENCE</scope>
    <source>
        <strain evidence="12">14975</strain>
    </source>
</reference>
<dbReference type="Gene3D" id="1.10.1670.10">
    <property type="entry name" value="Helix-hairpin-Helix base-excision DNA repair enzymes (C-terminal)"/>
    <property type="match status" value="1"/>
</dbReference>
<evidence type="ECO:0000256" key="10">
    <source>
        <dbReference type="ARBA" id="ARBA00023295"/>
    </source>
</evidence>
<evidence type="ECO:0000313" key="13">
    <source>
        <dbReference type="Proteomes" id="UP000823964"/>
    </source>
</evidence>
<dbReference type="GO" id="GO:0034039">
    <property type="term" value="F:8-oxo-7,8-dihydroguanine DNA N-glycosylase activity"/>
    <property type="evidence" value="ECO:0007669"/>
    <property type="project" value="TreeGrafter"/>
</dbReference>
<dbReference type="SUPFAM" id="SSF48150">
    <property type="entry name" value="DNA-glycosylase"/>
    <property type="match status" value="1"/>
</dbReference>
<evidence type="ECO:0000256" key="8">
    <source>
        <dbReference type="ARBA" id="ARBA00023014"/>
    </source>
</evidence>
<dbReference type="Pfam" id="PF00730">
    <property type="entry name" value="HhH-GPD"/>
    <property type="match status" value="1"/>
</dbReference>
<dbReference type="CDD" id="cd00056">
    <property type="entry name" value="ENDO3c"/>
    <property type="match status" value="1"/>
</dbReference>
<keyword evidence="9" id="KW-0234">DNA repair</keyword>
<reference evidence="12" key="2">
    <citation type="submission" date="2021-04" db="EMBL/GenBank/DDBJ databases">
        <authorList>
            <person name="Gilroy R."/>
        </authorList>
    </citation>
    <scope>NUCLEOTIDE SEQUENCE</scope>
    <source>
        <strain evidence="12">14975</strain>
    </source>
</reference>
<evidence type="ECO:0000256" key="1">
    <source>
        <dbReference type="ARBA" id="ARBA00001966"/>
    </source>
</evidence>
<evidence type="ECO:0000256" key="4">
    <source>
        <dbReference type="ARBA" id="ARBA00022723"/>
    </source>
</evidence>
<comment type="similarity">
    <text evidence="3">Belongs to the Nth/MutY family.</text>
</comment>
<keyword evidence="8" id="KW-0411">Iron-sulfur</keyword>
<dbReference type="GO" id="GO:0032357">
    <property type="term" value="F:oxidized purine DNA binding"/>
    <property type="evidence" value="ECO:0007669"/>
    <property type="project" value="TreeGrafter"/>
</dbReference>
<dbReference type="GO" id="GO:0006284">
    <property type="term" value="P:base-excision repair"/>
    <property type="evidence" value="ECO:0007669"/>
    <property type="project" value="InterPro"/>
</dbReference>
<evidence type="ECO:0000259" key="11">
    <source>
        <dbReference type="SMART" id="SM00478"/>
    </source>
</evidence>
<dbReference type="InterPro" id="IPR003265">
    <property type="entry name" value="HhH-GPD_domain"/>
</dbReference>
<evidence type="ECO:0000256" key="6">
    <source>
        <dbReference type="ARBA" id="ARBA00022801"/>
    </source>
</evidence>
<comment type="function">
    <text evidence="2">Adenine glycosylase active on G-A mispairs. MutY also corrects error-prone DNA synthesis past GO lesions which are due to the oxidatively damaged form of guanine: 7,8-dihydro-8-oxoguanine (8-oxo-dGTP).</text>
</comment>
<keyword evidence="6" id="KW-0378">Hydrolase</keyword>
<evidence type="ECO:0000256" key="9">
    <source>
        <dbReference type="ARBA" id="ARBA00023204"/>
    </source>
</evidence>
<dbReference type="GO" id="GO:0006298">
    <property type="term" value="P:mismatch repair"/>
    <property type="evidence" value="ECO:0007669"/>
    <property type="project" value="TreeGrafter"/>
</dbReference>